<evidence type="ECO:0000256" key="13">
    <source>
        <dbReference type="ARBA" id="ARBA00043671"/>
    </source>
</evidence>
<evidence type="ECO:0000256" key="15">
    <source>
        <dbReference type="ARBA" id="ARBA00043832"/>
    </source>
</evidence>
<dbReference type="InterPro" id="IPR029033">
    <property type="entry name" value="His_PPase_superfam"/>
</dbReference>
<dbReference type="EMBL" id="CAEY01000792">
    <property type="status" value="NOT_ANNOTATED_CDS"/>
    <property type="molecule type" value="Genomic_DNA"/>
</dbReference>
<comment type="catalytic activity">
    <reaction evidence="14">
        <text>1D-myo-inositol hexakisphosphate + H2O = 1D-myo-inositol 1,2,4,5,6-pentakisphosphate + phosphate</text>
        <dbReference type="Rhea" id="RHEA:16989"/>
        <dbReference type="ChEBI" id="CHEBI:15377"/>
        <dbReference type="ChEBI" id="CHEBI:43474"/>
        <dbReference type="ChEBI" id="CHEBI:57798"/>
        <dbReference type="ChEBI" id="CHEBI:58130"/>
        <dbReference type="EC" id="3.1.3.62"/>
    </reaction>
    <physiologicalReaction direction="left-to-right" evidence="14">
        <dbReference type="Rhea" id="RHEA:16990"/>
    </physiologicalReaction>
</comment>
<evidence type="ECO:0000256" key="4">
    <source>
        <dbReference type="ARBA" id="ARBA00013040"/>
    </source>
</evidence>
<comment type="similarity">
    <text evidence="2">Belongs to the histidine acid phosphatase family. MINPP1 subfamily.</text>
</comment>
<proteinExistence type="inferred from homology"/>
<dbReference type="InterPro" id="IPR016274">
    <property type="entry name" value="Histidine_acid_Pase_euk"/>
</dbReference>
<comment type="subcellular location">
    <subcellularLocation>
        <location evidence="1">Cell membrane</location>
    </subcellularLocation>
</comment>
<reference evidence="18" key="2">
    <citation type="submission" date="2015-06" db="UniProtKB">
        <authorList>
            <consortium name="EnsemblMetazoa"/>
        </authorList>
    </citation>
    <scope>IDENTIFICATION</scope>
</reference>
<dbReference type="Proteomes" id="UP000015104">
    <property type="component" value="Unassembled WGS sequence"/>
</dbReference>
<feature type="disulfide bond" evidence="16">
    <location>
        <begin position="304"/>
        <end position="317"/>
    </location>
</feature>
<evidence type="ECO:0000313" key="18">
    <source>
        <dbReference type="EnsemblMetazoa" id="tetur02g04210.1"/>
    </source>
</evidence>
<organism evidence="18 19">
    <name type="scientific">Tetranychus urticae</name>
    <name type="common">Two-spotted spider mite</name>
    <dbReference type="NCBI Taxonomy" id="32264"/>
    <lineage>
        <taxon>Eukaryota</taxon>
        <taxon>Metazoa</taxon>
        <taxon>Ecdysozoa</taxon>
        <taxon>Arthropoda</taxon>
        <taxon>Chelicerata</taxon>
        <taxon>Arachnida</taxon>
        <taxon>Acari</taxon>
        <taxon>Acariformes</taxon>
        <taxon>Trombidiformes</taxon>
        <taxon>Prostigmata</taxon>
        <taxon>Eleutherengona</taxon>
        <taxon>Raphignathae</taxon>
        <taxon>Tetranychoidea</taxon>
        <taxon>Tetranychidae</taxon>
        <taxon>Tetranychus</taxon>
    </lineage>
</organism>
<dbReference type="PANTHER" id="PTHR20963:SF8">
    <property type="entry name" value="MULTIPLE INOSITOL POLYPHOSPHATE PHOSPHATASE 1"/>
    <property type="match status" value="1"/>
</dbReference>
<evidence type="ECO:0000256" key="9">
    <source>
        <dbReference type="ARBA" id="ARBA00023136"/>
    </source>
</evidence>
<evidence type="ECO:0000256" key="3">
    <source>
        <dbReference type="ARBA" id="ARBA00012976"/>
    </source>
</evidence>
<dbReference type="EC" id="3.1.3.62" evidence="4"/>
<keyword evidence="17" id="KW-1133">Transmembrane helix</keyword>
<dbReference type="STRING" id="32264.T1JVD5"/>
<protein>
    <recommendedName>
        <fullName evidence="5">Multiple inositol polyphosphate phosphatase 1</fullName>
        <ecNumber evidence="4">3.1.3.62</ecNumber>
        <ecNumber evidence="3">3.1.3.80</ecNumber>
    </recommendedName>
    <alternativeName>
        <fullName evidence="11">2,3-bisphosphoglycerate 3-phosphatase</fullName>
    </alternativeName>
</protein>
<evidence type="ECO:0000256" key="5">
    <source>
        <dbReference type="ARBA" id="ARBA00018097"/>
    </source>
</evidence>
<evidence type="ECO:0000256" key="16">
    <source>
        <dbReference type="PIRSR" id="PIRSR000894-2"/>
    </source>
</evidence>
<evidence type="ECO:0000256" key="2">
    <source>
        <dbReference type="ARBA" id="ARBA00008422"/>
    </source>
</evidence>
<dbReference type="AlphaFoldDB" id="T1JVD5"/>
<dbReference type="SUPFAM" id="SSF53254">
    <property type="entry name" value="Phosphoglycerate mutase-like"/>
    <property type="match status" value="1"/>
</dbReference>
<accession>T1JVD5</accession>
<comment type="catalytic activity">
    <reaction evidence="13">
        <text>1D-myo-inositol 1,2,4,5,6-pentakisphosphate + H2O = 1D-myo-inositol 1,2,5,6-tetrakisphosphate + phosphate</text>
        <dbReference type="Rhea" id="RHEA:77115"/>
        <dbReference type="ChEBI" id="CHEBI:15377"/>
        <dbReference type="ChEBI" id="CHEBI:43474"/>
        <dbReference type="ChEBI" id="CHEBI:57798"/>
        <dbReference type="ChEBI" id="CHEBI:195535"/>
        <dbReference type="EC" id="3.1.3.62"/>
    </reaction>
    <physiologicalReaction direction="left-to-right" evidence="13">
        <dbReference type="Rhea" id="RHEA:77116"/>
    </physiologicalReaction>
</comment>
<keyword evidence="10" id="KW-0325">Glycoprotein</keyword>
<dbReference type="GO" id="GO:0003993">
    <property type="term" value="F:acid phosphatase activity"/>
    <property type="evidence" value="ECO:0007669"/>
    <property type="project" value="TreeGrafter"/>
</dbReference>
<evidence type="ECO:0000256" key="8">
    <source>
        <dbReference type="ARBA" id="ARBA00022801"/>
    </source>
</evidence>
<dbReference type="Gene3D" id="3.40.50.1240">
    <property type="entry name" value="Phosphoglycerate mutase-like"/>
    <property type="match status" value="1"/>
</dbReference>
<keyword evidence="9 17" id="KW-0472">Membrane</keyword>
<evidence type="ECO:0000256" key="14">
    <source>
        <dbReference type="ARBA" id="ARBA00043691"/>
    </source>
</evidence>
<dbReference type="EnsemblMetazoa" id="tetur02g04210.1">
    <property type="protein sequence ID" value="tetur02g04210.1"/>
    <property type="gene ID" value="tetur02g04210"/>
</dbReference>
<dbReference type="EC" id="3.1.3.80" evidence="3"/>
<dbReference type="Pfam" id="PF00328">
    <property type="entry name" value="His_Phos_2"/>
    <property type="match status" value="1"/>
</dbReference>
<evidence type="ECO:0000256" key="17">
    <source>
        <dbReference type="SAM" id="Phobius"/>
    </source>
</evidence>
<keyword evidence="7" id="KW-0732">Signal</keyword>
<dbReference type="PANTHER" id="PTHR20963">
    <property type="entry name" value="MULTIPLE INOSITOL POLYPHOSPHATE PHOSPHATASE-RELATED"/>
    <property type="match status" value="1"/>
</dbReference>
<dbReference type="GO" id="GO:0005886">
    <property type="term" value="C:plasma membrane"/>
    <property type="evidence" value="ECO:0007669"/>
    <property type="project" value="UniProtKB-SubCell"/>
</dbReference>
<comment type="catalytic activity">
    <reaction evidence="12">
        <text>1D-myo-inositol 1,2,5,6-tetrakisphosphate + H2O = 1D-myo-inositol 1,2,6-trisphosphate + phosphate</text>
        <dbReference type="Rhea" id="RHEA:77119"/>
        <dbReference type="ChEBI" id="CHEBI:15377"/>
        <dbReference type="ChEBI" id="CHEBI:43474"/>
        <dbReference type="ChEBI" id="CHEBI:195535"/>
        <dbReference type="ChEBI" id="CHEBI:195537"/>
        <dbReference type="EC" id="3.1.3.62"/>
    </reaction>
    <physiologicalReaction direction="left-to-right" evidence="12">
        <dbReference type="Rhea" id="RHEA:77120"/>
    </physiologicalReaction>
</comment>
<comment type="catalytic activity">
    <reaction evidence="15">
        <text>(2R)-2,3-bisphosphoglycerate + H2O = (2R)-2-phosphoglycerate + phosphate</text>
        <dbReference type="Rhea" id="RHEA:27381"/>
        <dbReference type="ChEBI" id="CHEBI:15377"/>
        <dbReference type="ChEBI" id="CHEBI:43474"/>
        <dbReference type="ChEBI" id="CHEBI:58248"/>
        <dbReference type="ChEBI" id="CHEBI:58289"/>
        <dbReference type="EC" id="3.1.3.80"/>
    </reaction>
    <physiologicalReaction direction="left-to-right" evidence="15">
        <dbReference type="Rhea" id="RHEA:27382"/>
    </physiologicalReaction>
</comment>
<evidence type="ECO:0000313" key="19">
    <source>
        <dbReference type="Proteomes" id="UP000015104"/>
    </source>
</evidence>
<dbReference type="GO" id="GO:0052745">
    <property type="term" value="F:inositol phosphate phosphatase activity"/>
    <property type="evidence" value="ECO:0007669"/>
    <property type="project" value="TreeGrafter"/>
</dbReference>
<keyword evidence="17" id="KW-0812">Transmembrane</keyword>
<evidence type="ECO:0000256" key="6">
    <source>
        <dbReference type="ARBA" id="ARBA00022475"/>
    </source>
</evidence>
<evidence type="ECO:0000256" key="1">
    <source>
        <dbReference type="ARBA" id="ARBA00004236"/>
    </source>
</evidence>
<keyword evidence="16" id="KW-1015">Disulfide bond</keyword>
<reference evidence="19" key="1">
    <citation type="submission" date="2011-08" db="EMBL/GenBank/DDBJ databases">
        <authorList>
            <person name="Rombauts S."/>
        </authorList>
    </citation>
    <scope>NUCLEOTIDE SEQUENCE</scope>
    <source>
        <strain evidence="19">London</strain>
    </source>
</reference>
<keyword evidence="19" id="KW-1185">Reference proteome</keyword>
<evidence type="ECO:0000256" key="7">
    <source>
        <dbReference type="ARBA" id="ARBA00022729"/>
    </source>
</evidence>
<name>T1JVD5_TETUR</name>
<evidence type="ECO:0000256" key="12">
    <source>
        <dbReference type="ARBA" id="ARBA00043668"/>
    </source>
</evidence>
<dbReference type="InterPro" id="IPR000560">
    <property type="entry name" value="His_Pase_clade-2"/>
</dbReference>
<dbReference type="HOGENOM" id="CLU_029165_0_0_1"/>
<dbReference type="GO" id="GO:0034417">
    <property type="term" value="F:bisphosphoglycerate 3-phosphatase activity"/>
    <property type="evidence" value="ECO:0007669"/>
    <property type="project" value="UniProtKB-EC"/>
</dbReference>
<sequence>MFDSQIDLKKGKVWKRRKFWSRKRFWLIAGLSFTLTMILLALIFTLTLPLDALADRKCDSFNKESPICLSSDKNDIKRVYSTRTTFDQSVKLFAKLADPIDIPSTCKPIMFYLFSRHSIRYPKKDDIIEMSQILPKLQSEIINGYNSEQSELCEQDYQTVKDWKLQMVPENDNHVTPSGVEATKKIAGLFYERYPTLFDPSEVNFRVGITAKVRTNETAHAFVDGLHDLRSDININEEDYVIRNHLQFHSICKKKINGKIPESKQVKEITESKLFQTLRQRISKRMGLNRTIDDAELSVMYKTCCFEQAIYEKAPWCSLFTKKELRALETREDLKHYYKNGPGLYLNHQMPCPLIGDLYRAVIKGIAQPENKTTYLYFSHAGAISRLWAALGLFNKLELDDNFCPNGDRQWRTSLILPFNVNFDGVLYRCTENIESTNPSDYKLLTMINGFPVKIDRCDDPMCNASQFLKSYEIMTETCDLDQICHLPENLKSSLKTNTLSEDD</sequence>
<keyword evidence="6" id="KW-1003">Cell membrane</keyword>
<keyword evidence="8" id="KW-0378">Hydrolase</keyword>
<dbReference type="CDD" id="cd07061">
    <property type="entry name" value="HP_HAP_like"/>
    <property type="match status" value="1"/>
</dbReference>
<evidence type="ECO:0000256" key="11">
    <source>
        <dbReference type="ARBA" id="ARBA00031642"/>
    </source>
</evidence>
<evidence type="ECO:0000256" key="10">
    <source>
        <dbReference type="ARBA" id="ARBA00023180"/>
    </source>
</evidence>
<dbReference type="PIRSF" id="PIRSF000894">
    <property type="entry name" value="Acid_phosphatase"/>
    <property type="match status" value="1"/>
</dbReference>
<dbReference type="eggNOG" id="KOG1382">
    <property type="taxonomic scope" value="Eukaryota"/>
</dbReference>
<feature type="transmembrane region" description="Helical" evidence="17">
    <location>
        <begin position="25"/>
        <end position="48"/>
    </location>
</feature>